<name>A0A8A4ZFM0_9MICO</name>
<proteinExistence type="predicted"/>
<sequence>MRVLVTVASRHGGTQEIGSRIEAELRSRGHEVDLAAPADVVSIDPYDAVILGSAVYTAHWLPDAREFAVRFAAELPTKRVWLFSSGLATAPAAAANSPAETQDLMEATHASSHRAFGGRLDRGELTLAERAIIAAARGKEGDHRDMAAVVGWAGQIADELAS</sequence>
<dbReference type="GO" id="GO:0006783">
    <property type="term" value="P:heme biosynthetic process"/>
    <property type="evidence" value="ECO:0007669"/>
    <property type="project" value="TreeGrafter"/>
</dbReference>
<dbReference type="EMBL" id="CP071868">
    <property type="protein sequence ID" value="QTE30201.1"/>
    <property type="molecule type" value="Genomic_DNA"/>
</dbReference>
<dbReference type="GO" id="GO:0010181">
    <property type="term" value="F:FMN binding"/>
    <property type="evidence" value="ECO:0007669"/>
    <property type="project" value="TreeGrafter"/>
</dbReference>
<evidence type="ECO:0000313" key="2">
    <source>
        <dbReference type="EMBL" id="QTE30201.1"/>
    </source>
</evidence>
<dbReference type="RefSeq" id="WP_227424521.1">
    <property type="nucleotide sequence ID" value="NZ_CP071868.1"/>
</dbReference>
<dbReference type="InterPro" id="IPR029039">
    <property type="entry name" value="Flavoprotein-like_sf"/>
</dbReference>
<dbReference type="Gene3D" id="3.40.50.360">
    <property type="match status" value="1"/>
</dbReference>
<evidence type="ECO:0000313" key="3">
    <source>
        <dbReference type="Proteomes" id="UP000663937"/>
    </source>
</evidence>
<dbReference type="InterPro" id="IPR026816">
    <property type="entry name" value="Flavodoxin_dom"/>
</dbReference>
<dbReference type="PANTHER" id="PTHR38030:SF2">
    <property type="entry name" value="PROTOPORPHYRINOGEN IX DEHYDROGENASE [QUINONE]"/>
    <property type="match status" value="1"/>
</dbReference>
<evidence type="ECO:0000259" key="1">
    <source>
        <dbReference type="Pfam" id="PF12724"/>
    </source>
</evidence>
<dbReference type="GO" id="GO:0070819">
    <property type="term" value="F:menaquinone-dependent protoporphyrinogen oxidase activity"/>
    <property type="evidence" value="ECO:0007669"/>
    <property type="project" value="TreeGrafter"/>
</dbReference>
<dbReference type="Pfam" id="PF12724">
    <property type="entry name" value="Flavodoxin_5"/>
    <property type="match status" value="1"/>
</dbReference>
<reference evidence="2" key="1">
    <citation type="submission" date="2021-03" db="EMBL/GenBank/DDBJ databases">
        <title>Pengzhenrongella sicca gen. nov., sp. nov., a new member of suborder Micrococcineae isolated from High-Arctic tundra soil.</title>
        <authorList>
            <person name="Peng F."/>
        </authorList>
    </citation>
    <scope>NUCLEOTIDE SEQUENCE</scope>
    <source>
        <strain evidence="2">LRZ-2</strain>
    </source>
</reference>
<dbReference type="PANTHER" id="PTHR38030">
    <property type="entry name" value="PROTOPORPHYRINOGEN IX DEHYDROGENASE [MENAQUINONE]"/>
    <property type="match status" value="1"/>
</dbReference>
<dbReference type="SUPFAM" id="SSF52218">
    <property type="entry name" value="Flavoproteins"/>
    <property type="match status" value="1"/>
</dbReference>
<keyword evidence="3" id="KW-1185">Reference proteome</keyword>
<gene>
    <name evidence="2" type="ORF">J4E96_04090</name>
</gene>
<protein>
    <submittedName>
        <fullName evidence="2">Protoporphyrinogen oxidase</fullName>
    </submittedName>
</protein>
<dbReference type="KEGG" id="psic:J4E96_04090"/>
<organism evidence="2 3">
    <name type="scientific">Pengzhenrongella sicca</name>
    <dbReference type="NCBI Taxonomy" id="2819238"/>
    <lineage>
        <taxon>Bacteria</taxon>
        <taxon>Bacillati</taxon>
        <taxon>Actinomycetota</taxon>
        <taxon>Actinomycetes</taxon>
        <taxon>Micrococcales</taxon>
        <taxon>Pengzhenrongella</taxon>
    </lineage>
</organism>
<dbReference type="InterPro" id="IPR052200">
    <property type="entry name" value="Protoporphyrinogen_IX_DH"/>
</dbReference>
<dbReference type="Proteomes" id="UP000663937">
    <property type="component" value="Chromosome"/>
</dbReference>
<dbReference type="AlphaFoldDB" id="A0A8A4ZFM0"/>
<accession>A0A8A4ZFM0</accession>
<feature type="domain" description="Flavodoxin" evidence="1">
    <location>
        <begin position="4"/>
        <end position="145"/>
    </location>
</feature>